<protein>
    <submittedName>
        <fullName evidence="1">Uncharacterized protein</fullName>
    </submittedName>
</protein>
<dbReference type="AlphaFoldDB" id="A0A821JNF4"/>
<evidence type="ECO:0000313" key="2">
    <source>
        <dbReference type="Proteomes" id="UP000663862"/>
    </source>
</evidence>
<organism evidence="1 2">
    <name type="scientific">Rotaria socialis</name>
    <dbReference type="NCBI Taxonomy" id="392032"/>
    <lineage>
        <taxon>Eukaryota</taxon>
        <taxon>Metazoa</taxon>
        <taxon>Spiralia</taxon>
        <taxon>Gnathifera</taxon>
        <taxon>Rotifera</taxon>
        <taxon>Eurotatoria</taxon>
        <taxon>Bdelloidea</taxon>
        <taxon>Philodinida</taxon>
        <taxon>Philodinidae</taxon>
        <taxon>Rotaria</taxon>
    </lineage>
</organism>
<reference evidence="1" key="1">
    <citation type="submission" date="2021-02" db="EMBL/GenBank/DDBJ databases">
        <authorList>
            <person name="Nowell W R."/>
        </authorList>
    </citation>
    <scope>NUCLEOTIDE SEQUENCE</scope>
</reference>
<name>A0A821JNF4_9BILA</name>
<proteinExistence type="predicted"/>
<dbReference type="Proteomes" id="UP000663862">
    <property type="component" value="Unassembled WGS sequence"/>
</dbReference>
<gene>
    <name evidence="1" type="ORF">TSG867_LOCUS34154</name>
</gene>
<comment type="caution">
    <text evidence="1">The sequence shown here is derived from an EMBL/GenBank/DDBJ whole genome shotgun (WGS) entry which is preliminary data.</text>
</comment>
<sequence length="46" mass="5261">MPEALPLLEHLIVTIEQSQKNLLSKQGQSPARFELCEQDLRRTNAN</sequence>
<dbReference type="EMBL" id="CAJOBQ010015500">
    <property type="protein sequence ID" value="CAF4724126.1"/>
    <property type="molecule type" value="Genomic_DNA"/>
</dbReference>
<feature type="non-terminal residue" evidence="1">
    <location>
        <position position="46"/>
    </location>
</feature>
<accession>A0A821JNF4</accession>
<evidence type="ECO:0000313" key="1">
    <source>
        <dbReference type="EMBL" id="CAF4724126.1"/>
    </source>
</evidence>